<dbReference type="Gene3D" id="3.40.50.300">
    <property type="entry name" value="P-loop containing nucleotide triphosphate hydrolases"/>
    <property type="match status" value="1"/>
</dbReference>
<organism evidence="2 3">
    <name type="scientific">Nocardiopsis changdeensis</name>
    <dbReference type="NCBI Taxonomy" id="2831969"/>
    <lineage>
        <taxon>Bacteria</taxon>
        <taxon>Bacillati</taxon>
        <taxon>Actinomycetota</taxon>
        <taxon>Actinomycetes</taxon>
        <taxon>Streptosporangiales</taxon>
        <taxon>Nocardiopsidaceae</taxon>
        <taxon>Nocardiopsis</taxon>
    </lineage>
</organism>
<proteinExistence type="predicted"/>
<dbReference type="SUPFAM" id="SSF52540">
    <property type="entry name" value="P-loop containing nucleoside triphosphate hydrolases"/>
    <property type="match status" value="1"/>
</dbReference>
<evidence type="ECO:0000259" key="1">
    <source>
        <dbReference type="Pfam" id="PF22738"/>
    </source>
</evidence>
<name>A0ABX8BFK8_9ACTN</name>
<sequence length="1060" mass="118692">MAKQLSYADALKLLGKNDSEVLAAAEKLADGGLGALGVPDLFGIRGMVVGKGRKALEGMRDKLRGESRMSRTEKILAAERILVVVSFFEAVEEAWEQAGMPFPFRDLEITAEEQTALVGRLLSDRPPPVPSPAAAWHGIGHGPGFSELTEWEHTDRFEDLELSFLKLVTGLAVAEAHGIADVRHPSLRALGDRLAETAALRHDEHLRSLSGEVPEFAMWMHEQRDGRIRGRLDTGLAEVSRLLESIASNRPVDRRRAELSALYRNVLHRPVLPTDDGPVKGLVLPSLEKTYISPRGRIAVEEGNAVLFSEKWWSEISVTDDIAGFVSAHLVHPQSTETPTVILGHPGSGKSKFTEMLAAQLPPSDFLPIRVELRSVPPNAPIPLQIEEGLAAYLHTRVSWRDLADSTDGALPVIILDGFDELLQATGVDRSDYLEQVQEFQRLQEAMGLPVAVIVTSRTVVADRARFPIGTTVVKLEPFNDAQIDRFLQVWKRENDRPDGALRDLTTEVVLRYRDLAEQPLLLAMLLIYDAEDGALRSAVRNLTHRELYERLLTKFTEREVKKHRSSLEKNSFDRAVEGELRCLEITAVAMFTRRRQHVTAEELNRDLAVLMPGGFEYAADPDLHGRIAPAHQVLSRFFFVHEARAQSKNGTASTFEFLHATFGEHLVARAVVAALDYLNDTRKLALHRRRSTQAADDGELYALLSFACLSGREKIVDFVSEELRDRFSENPEKTSEYSGLLIELFQEAAFPTNERSYSDYTPTRLPSTIRQANYTANLVILLILSHENPVDIEEIFPESGHPLEEWKKASNLWSSLHSSEWLSLLNTIRVKHVKADDGTEQRRSIIVRESGEPVNMGECIGFIMEGYENTPPFGDFSLDIGDPYQTTIKFSTSASQTLRSTSLCVNDAGADVLLRILPYIQGVSEDFDSWHGIIDGKGQVAWLKMHEVLRLRLELPRLFSASRTATYRRLLSGPRLGRLEVLVLQQAAEDMRHHLPEGDLGHLRSAVLRYLDEVRSVETRTLLPSQTVRSVLQSFPKGFPPERVVNRILDLARSRPDPQ</sequence>
<keyword evidence="3" id="KW-1185">Reference proteome</keyword>
<protein>
    <recommendedName>
        <fullName evidence="1">NACHT N-terminal Helical domain-containing protein</fullName>
    </recommendedName>
</protein>
<dbReference type="Pfam" id="PF22738">
    <property type="entry name" value="NNH7"/>
    <property type="match status" value="1"/>
</dbReference>
<feature type="domain" description="NACHT N-terminal Helical" evidence="1">
    <location>
        <begin position="2"/>
        <end position="222"/>
    </location>
</feature>
<dbReference type="InterPro" id="IPR054567">
    <property type="entry name" value="NNH7"/>
</dbReference>
<evidence type="ECO:0000313" key="3">
    <source>
        <dbReference type="Proteomes" id="UP000676079"/>
    </source>
</evidence>
<dbReference type="EMBL" id="CP074133">
    <property type="protein sequence ID" value="QUX21020.1"/>
    <property type="molecule type" value="Genomic_DNA"/>
</dbReference>
<dbReference type="Proteomes" id="UP000676079">
    <property type="component" value="Chromosome"/>
</dbReference>
<gene>
    <name evidence="2" type="ORF">KGD84_21540</name>
</gene>
<dbReference type="RefSeq" id="WP_220562215.1">
    <property type="nucleotide sequence ID" value="NZ_CP074133.1"/>
</dbReference>
<dbReference type="InterPro" id="IPR027417">
    <property type="entry name" value="P-loop_NTPase"/>
</dbReference>
<evidence type="ECO:0000313" key="2">
    <source>
        <dbReference type="EMBL" id="QUX21020.1"/>
    </source>
</evidence>
<reference evidence="2 3" key="1">
    <citation type="submission" date="2021-05" db="EMBL/GenBank/DDBJ databases">
        <title>Direct Submission.</title>
        <authorList>
            <person name="Li K."/>
            <person name="Gao J."/>
        </authorList>
    </citation>
    <scope>NUCLEOTIDE SEQUENCE [LARGE SCALE GENOMIC DNA]</scope>
    <source>
        <strain evidence="2 3">Mg02</strain>
    </source>
</reference>
<accession>A0ABX8BFK8</accession>